<keyword evidence="1" id="KW-0472">Membrane</keyword>
<keyword evidence="3" id="KW-1185">Reference proteome</keyword>
<accession>A0A1B9N926</accession>
<name>A0A1B9N926_9MICO</name>
<feature type="transmembrane region" description="Helical" evidence="1">
    <location>
        <begin position="95"/>
        <end position="114"/>
    </location>
</feature>
<dbReference type="OrthoDB" id="5187110at2"/>
<dbReference type="PIRSF" id="PIRSF021697">
    <property type="entry name" value="UCP021697"/>
    <property type="match status" value="1"/>
</dbReference>
<feature type="transmembrane region" description="Helical" evidence="1">
    <location>
        <begin position="32"/>
        <end position="50"/>
    </location>
</feature>
<dbReference type="AlphaFoldDB" id="A0A1B9N926"/>
<sequence length="132" mass="13919">MTQARTDSDYPGKDLGLPQSGSGSLASLGRRIGGLAIDWAAAYLLAATFFGSEALASHLTFMAIHIVFIPTIGGSPGHRILGMRLHRTTGGWVGVWPPILRTVLLGLVIPAAIWQDGRGLHDVIPGTVLVRA</sequence>
<keyword evidence="1" id="KW-1133">Transmembrane helix</keyword>
<reference evidence="2 3" key="1">
    <citation type="submission" date="2016-05" db="EMBL/GenBank/DDBJ databases">
        <authorList>
            <person name="Lavstsen T."/>
            <person name="Jespersen J.S."/>
        </authorList>
    </citation>
    <scope>NUCLEOTIDE SEQUENCE [LARGE SCALE GENOMIC DNA]</scope>
    <source>
        <strain evidence="2 3">YLB-01</strain>
    </source>
</reference>
<evidence type="ECO:0000313" key="2">
    <source>
        <dbReference type="EMBL" id="OCG73087.1"/>
    </source>
</evidence>
<dbReference type="STRING" id="904291.A7J15_09015"/>
<protein>
    <submittedName>
        <fullName evidence="2">Transporter</fullName>
    </submittedName>
</protein>
<organism evidence="2 3">
    <name type="scientific">Microbacterium sediminis</name>
    <dbReference type="NCBI Taxonomy" id="904291"/>
    <lineage>
        <taxon>Bacteria</taxon>
        <taxon>Bacillati</taxon>
        <taxon>Actinomycetota</taxon>
        <taxon>Actinomycetes</taxon>
        <taxon>Micrococcales</taxon>
        <taxon>Microbacteriaceae</taxon>
        <taxon>Microbacterium</taxon>
    </lineage>
</organism>
<gene>
    <name evidence="2" type="ORF">A7J15_09015</name>
</gene>
<feature type="transmembrane region" description="Helical" evidence="1">
    <location>
        <begin position="56"/>
        <end position="74"/>
    </location>
</feature>
<proteinExistence type="predicted"/>
<comment type="caution">
    <text evidence="2">The sequence shown here is derived from an EMBL/GenBank/DDBJ whole genome shotgun (WGS) entry which is preliminary data.</text>
</comment>
<dbReference type="Proteomes" id="UP000093355">
    <property type="component" value="Unassembled WGS sequence"/>
</dbReference>
<evidence type="ECO:0000313" key="3">
    <source>
        <dbReference type="Proteomes" id="UP000093355"/>
    </source>
</evidence>
<keyword evidence="1" id="KW-0812">Transmembrane</keyword>
<dbReference type="EMBL" id="LXMD01000027">
    <property type="protein sequence ID" value="OCG73087.1"/>
    <property type="molecule type" value="Genomic_DNA"/>
</dbReference>
<evidence type="ECO:0000256" key="1">
    <source>
        <dbReference type="SAM" id="Phobius"/>
    </source>
</evidence>
<dbReference type="InterPro" id="IPR016795">
    <property type="entry name" value="UCP021697"/>
</dbReference>
<dbReference type="RefSeq" id="WP_067027145.1">
    <property type="nucleotide sequence ID" value="NZ_JRNY01000007.1"/>
</dbReference>